<feature type="binding site" evidence="8">
    <location>
        <position position="255"/>
    </location>
    <ligand>
        <name>Ca(2+)</name>
        <dbReference type="ChEBI" id="CHEBI:29108"/>
        <label>1</label>
    </ligand>
</feature>
<protein>
    <submittedName>
        <fullName evidence="12">Metalloendoproteinase 1-like</fullName>
    </submittedName>
</protein>
<dbReference type="RefSeq" id="XP_021842745.2">
    <property type="nucleotide sequence ID" value="XM_021987053.2"/>
</dbReference>
<feature type="binding site" evidence="8">
    <location>
        <position position="227"/>
    </location>
    <ligand>
        <name>Zn(2+)</name>
        <dbReference type="ChEBI" id="CHEBI:29105"/>
        <label>1</label>
    </ligand>
</feature>
<feature type="signal peptide" evidence="9">
    <location>
        <begin position="1"/>
        <end position="25"/>
    </location>
</feature>
<dbReference type="SMART" id="SM00235">
    <property type="entry name" value="ZnMc"/>
    <property type="match status" value="1"/>
</dbReference>
<feature type="binding site" evidence="8">
    <location>
        <position position="225"/>
    </location>
    <ligand>
        <name>Zn(2+)</name>
        <dbReference type="ChEBI" id="CHEBI:29105"/>
        <label>1</label>
    </ligand>
</feature>
<dbReference type="SUPFAM" id="SSF47090">
    <property type="entry name" value="PGBD-like"/>
    <property type="match status" value="1"/>
</dbReference>
<keyword evidence="9" id="KW-0732">Signal</keyword>
<comment type="cofactor">
    <cofactor evidence="8">
        <name>Zn(2+)</name>
        <dbReference type="ChEBI" id="CHEBI:29105"/>
    </cofactor>
    <text evidence="8">Binds 2 Zn(2+) ions per subunit.</text>
</comment>
<dbReference type="InterPro" id="IPR002477">
    <property type="entry name" value="Peptidoglycan-bd-like"/>
</dbReference>
<dbReference type="InterPro" id="IPR024079">
    <property type="entry name" value="MetalloPept_cat_dom_sf"/>
</dbReference>
<dbReference type="GO" id="GO:0030574">
    <property type="term" value="P:collagen catabolic process"/>
    <property type="evidence" value="ECO:0000318"/>
    <property type="project" value="GO_Central"/>
</dbReference>
<reference evidence="12" key="2">
    <citation type="submission" date="2025-08" db="UniProtKB">
        <authorList>
            <consortium name="RefSeq"/>
        </authorList>
    </citation>
    <scope>IDENTIFICATION</scope>
    <source>
        <tissue evidence="12">Leaf</tissue>
    </source>
</reference>
<feature type="domain" description="Peptidase metallopeptidase" evidence="10">
    <location>
        <begin position="159"/>
        <end position="319"/>
    </location>
</feature>
<dbReference type="InterPro" id="IPR033739">
    <property type="entry name" value="M10A_MMP"/>
</dbReference>
<dbReference type="Gene3D" id="3.40.390.10">
    <property type="entry name" value="Collagenase (Catalytic Domain)"/>
    <property type="match status" value="1"/>
</dbReference>
<dbReference type="GO" id="GO:0004222">
    <property type="term" value="F:metalloendopeptidase activity"/>
    <property type="evidence" value="ECO:0000318"/>
    <property type="project" value="GO_Central"/>
</dbReference>
<feature type="binding site" evidence="8">
    <location>
        <position position="284"/>
    </location>
    <ligand>
        <name>Zn(2+)</name>
        <dbReference type="ChEBI" id="CHEBI:29105"/>
        <label>2</label>
        <note>catalytic</note>
    </ligand>
</feature>
<evidence type="ECO:0000313" key="11">
    <source>
        <dbReference type="Proteomes" id="UP000813463"/>
    </source>
</evidence>
<evidence type="ECO:0000259" key="10">
    <source>
        <dbReference type="SMART" id="SM00235"/>
    </source>
</evidence>
<dbReference type="Pfam" id="PF00413">
    <property type="entry name" value="Peptidase_M10"/>
    <property type="match status" value="1"/>
</dbReference>
<keyword evidence="2" id="KW-0645">Protease</keyword>
<dbReference type="InterPro" id="IPR021190">
    <property type="entry name" value="Pept_M10A"/>
</dbReference>
<dbReference type="InterPro" id="IPR006026">
    <property type="entry name" value="Peptidase_Metallo"/>
</dbReference>
<dbReference type="Pfam" id="PF01471">
    <property type="entry name" value="PG_binding_1"/>
    <property type="match status" value="1"/>
</dbReference>
<evidence type="ECO:0000256" key="4">
    <source>
        <dbReference type="ARBA" id="ARBA00022801"/>
    </source>
</evidence>
<dbReference type="InterPro" id="IPR001818">
    <property type="entry name" value="Pept_M10_metallopeptidase"/>
</dbReference>
<organism evidence="11 12">
    <name type="scientific">Spinacia oleracea</name>
    <name type="common">Spinach</name>
    <dbReference type="NCBI Taxonomy" id="3562"/>
    <lineage>
        <taxon>Eukaryota</taxon>
        <taxon>Viridiplantae</taxon>
        <taxon>Streptophyta</taxon>
        <taxon>Embryophyta</taxon>
        <taxon>Tracheophyta</taxon>
        <taxon>Spermatophyta</taxon>
        <taxon>Magnoliopsida</taxon>
        <taxon>eudicotyledons</taxon>
        <taxon>Gunneridae</taxon>
        <taxon>Pentapetalae</taxon>
        <taxon>Caryophyllales</taxon>
        <taxon>Chenopodiaceae</taxon>
        <taxon>Chenopodioideae</taxon>
        <taxon>Anserineae</taxon>
        <taxon>Spinacia</taxon>
    </lineage>
</organism>
<evidence type="ECO:0000256" key="5">
    <source>
        <dbReference type="ARBA" id="ARBA00022833"/>
    </source>
</evidence>
<evidence type="ECO:0000256" key="3">
    <source>
        <dbReference type="ARBA" id="ARBA00022723"/>
    </source>
</evidence>
<feature type="binding site" evidence="8">
    <location>
        <position position="233"/>
    </location>
    <ligand>
        <name>Ca(2+)</name>
        <dbReference type="ChEBI" id="CHEBI:29108"/>
        <label>3</label>
    </ligand>
</feature>
<dbReference type="PANTHER" id="PTHR10201">
    <property type="entry name" value="MATRIX METALLOPROTEINASE"/>
    <property type="match status" value="1"/>
</dbReference>
<evidence type="ECO:0000256" key="8">
    <source>
        <dbReference type="PIRSR" id="PIRSR621190-2"/>
    </source>
</evidence>
<dbReference type="PRINTS" id="PR00138">
    <property type="entry name" value="MATRIXIN"/>
</dbReference>
<dbReference type="InterPro" id="IPR036365">
    <property type="entry name" value="PGBD-like_sf"/>
</dbReference>
<evidence type="ECO:0000256" key="1">
    <source>
        <dbReference type="ARBA" id="ARBA00009614"/>
    </source>
</evidence>
<reference evidence="11" key="1">
    <citation type="journal article" date="2021" name="Nat. Commun.">
        <title>Genomic analyses provide insights into spinach domestication and the genetic basis of agronomic traits.</title>
        <authorList>
            <person name="Cai X."/>
            <person name="Sun X."/>
            <person name="Xu C."/>
            <person name="Sun H."/>
            <person name="Wang X."/>
            <person name="Ge C."/>
            <person name="Zhang Z."/>
            <person name="Wang Q."/>
            <person name="Fei Z."/>
            <person name="Jiao C."/>
            <person name="Wang Q."/>
        </authorList>
    </citation>
    <scope>NUCLEOTIDE SEQUENCE [LARGE SCALE GENOMIC DNA]</scope>
    <source>
        <strain evidence="11">cv. Varoflay</strain>
    </source>
</reference>
<gene>
    <name evidence="12" type="primary">LOC110782804</name>
</gene>
<name>A0A9R0JQD8_SPIOL</name>
<dbReference type="Proteomes" id="UP000813463">
    <property type="component" value="Chromosome 1"/>
</dbReference>
<feature type="binding site" evidence="8">
    <location>
        <position position="292"/>
    </location>
    <ligand>
        <name>Zn(2+)</name>
        <dbReference type="ChEBI" id="CHEBI:29105"/>
        <label>2</label>
        <note>catalytic</note>
    </ligand>
</feature>
<feature type="binding site" description="in inhibited form" evidence="8">
    <location>
        <position position="123"/>
    </location>
    <ligand>
        <name>Zn(2+)</name>
        <dbReference type="ChEBI" id="CHEBI:29105"/>
        <label>2</label>
        <note>catalytic</note>
    </ligand>
</feature>
<keyword evidence="3 8" id="KW-0479">Metal-binding</keyword>
<keyword evidence="11" id="KW-1185">Reference proteome</keyword>
<dbReference type="GO" id="GO:0030198">
    <property type="term" value="P:extracellular matrix organization"/>
    <property type="evidence" value="ECO:0000318"/>
    <property type="project" value="GO_Central"/>
</dbReference>
<dbReference type="GO" id="GO:0006508">
    <property type="term" value="P:proteolysis"/>
    <property type="evidence" value="ECO:0007669"/>
    <property type="project" value="UniProtKB-KW"/>
</dbReference>
<feature type="active site" evidence="7">
    <location>
        <position position="275"/>
    </location>
</feature>
<sequence length="320" mass="35829">MATTPYIFCAILILLFNLVPHTTQSKPHGNPFGFLKTLEGSKKGQNVDGIHHLKGYLTKFGYLENNRVSENGVTTTMAINNEDAQLFDESVEEAIKTYQHNYGLNVTGHLDAATVKQMMLPRCGAADIINGKNTMQKKDKTRGHNNRKSMYGTSLYANRGVYWPSTQYELTYQVRSETLVRGAENMRYIVANALRQWERYSPFSFQEVAEGYQSNLVFAFAQGDHGDGHPFDGPGGILGHSFYPTDGRSHYDAMENWSDNPGQYQMDLYSVVLHEIGHLLGLAHTQDQSAVMYPTIAPGTLKRELQEDDVEGIQALYGAT</sequence>
<evidence type="ECO:0000256" key="2">
    <source>
        <dbReference type="ARBA" id="ARBA00022670"/>
    </source>
</evidence>
<dbReference type="GO" id="GO:0008270">
    <property type="term" value="F:zinc ion binding"/>
    <property type="evidence" value="ECO:0007669"/>
    <property type="project" value="InterPro"/>
</dbReference>
<dbReference type="KEGG" id="soe:110782804"/>
<keyword evidence="4" id="KW-0378">Hydrolase</keyword>
<feature type="binding site" evidence="8">
    <location>
        <position position="250"/>
    </location>
    <ligand>
        <name>Zn(2+)</name>
        <dbReference type="ChEBI" id="CHEBI:29105"/>
        <label>1</label>
    </ligand>
</feature>
<comment type="similarity">
    <text evidence="1">Belongs to the peptidase M10A family. Matrix metalloproteinases (MMPs) subfamily.</text>
</comment>
<dbReference type="GO" id="GO:0031012">
    <property type="term" value="C:extracellular matrix"/>
    <property type="evidence" value="ECO:0007669"/>
    <property type="project" value="InterPro"/>
</dbReference>
<keyword evidence="6" id="KW-0482">Metalloprotease</keyword>
<feature type="binding site" evidence="8">
    <location>
        <position position="252"/>
    </location>
    <ligand>
        <name>Ca(2+)</name>
        <dbReference type="ChEBI" id="CHEBI:29108"/>
        <label>3</label>
    </ligand>
</feature>
<evidence type="ECO:0000313" key="12">
    <source>
        <dbReference type="RefSeq" id="XP_021842745.2"/>
    </source>
</evidence>
<feature type="chain" id="PRO_5045153051" evidence="9">
    <location>
        <begin position="26"/>
        <end position="320"/>
    </location>
</feature>
<keyword evidence="8" id="KW-0106">Calcium</keyword>
<comment type="cofactor">
    <cofactor evidence="8">
        <name>Ca(2+)</name>
        <dbReference type="ChEBI" id="CHEBI:29108"/>
    </cofactor>
    <text evidence="8">Can bind about 5 Ca(2+) ions per subunit.</text>
</comment>
<feature type="binding site" evidence="8">
    <location>
        <position position="232"/>
    </location>
    <ligand>
        <name>Ca(2+)</name>
        <dbReference type="ChEBI" id="CHEBI:29108"/>
        <label>3</label>
    </ligand>
</feature>
<accession>A0A9R0JQD8</accession>
<feature type="binding site" evidence="8">
    <location>
        <position position="278"/>
    </location>
    <ligand>
        <name>Zn(2+)</name>
        <dbReference type="ChEBI" id="CHEBI:29105"/>
        <label>2</label>
        <note>catalytic</note>
    </ligand>
</feature>
<evidence type="ECO:0000256" key="6">
    <source>
        <dbReference type="ARBA" id="ARBA00023049"/>
    </source>
</evidence>
<dbReference type="SUPFAM" id="SSF55486">
    <property type="entry name" value="Metalloproteases ('zincins'), catalytic domain"/>
    <property type="match status" value="1"/>
</dbReference>
<dbReference type="CDD" id="cd04278">
    <property type="entry name" value="ZnMc_MMP"/>
    <property type="match status" value="1"/>
</dbReference>
<dbReference type="PANTHER" id="PTHR10201:SF213">
    <property type="entry name" value="METALLOENDOPROTEINASE 2-MMP-LIKE"/>
    <property type="match status" value="1"/>
</dbReference>
<feature type="binding site" evidence="8">
    <location>
        <position position="255"/>
    </location>
    <ligand>
        <name>Ca(2+)</name>
        <dbReference type="ChEBI" id="CHEBI:29108"/>
        <label>3</label>
    </ligand>
</feature>
<dbReference type="GeneID" id="110782804"/>
<evidence type="ECO:0000256" key="9">
    <source>
        <dbReference type="SAM" id="SignalP"/>
    </source>
</evidence>
<evidence type="ECO:0000256" key="7">
    <source>
        <dbReference type="PIRSR" id="PIRSR621190-1"/>
    </source>
</evidence>
<proteinExistence type="inferred from homology"/>
<feature type="binding site" evidence="8">
    <location>
        <position position="274"/>
    </location>
    <ligand>
        <name>Zn(2+)</name>
        <dbReference type="ChEBI" id="CHEBI:29105"/>
        <label>2</label>
        <note>catalytic</note>
    </ligand>
</feature>
<keyword evidence="5 8" id="KW-0862">Zinc</keyword>
<feature type="binding site" evidence="8">
    <location>
        <position position="240"/>
    </location>
    <ligand>
        <name>Zn(2+)</name>
        <dbReference type="ChEBI" id="CHEBI:29105"/>
        <label>1</label>
    </ligand>
</feature>
<dbReference type="AlphaFoldDB" id="A0A9R0JQD8"/>